<dbReference type="KEGG" id="mgot:MgSA37_00277"/>
<dbReference type="RefSeq" id="WP_096349481.1">
    <property type="nucleotide sequence ID" value="NZ_AP017313.1"/>
</dbReference>
<gene>
    <name evidence="4" type="ORF">MgSA37_00277</name>
</gene>
<dbReference type="Gene3D" id="2.60.40.10">
    <property type="entry name" value="Immunoglobulins"/>
    <property type="match status" value="1"/>
</dbReference>
<dbReference type="InterPro" id="IPR001434">
    <property type="entry name" value="OmcB-like_DUF11"/>
</dbReference>
<keyword evidence="5" id="KW-1185">Reference proteome</keyword>
<keyword evidence="2" id="KW-0472">Membrane</keyword>
<dbReference type="Pfam" id="PF13585">
    <property type="entry name" value="CHU_C"/>
    <property type="match status" value="1"/>
</dbReference>
<reference evidence="4 5" key="1">
    <citation type="submission" date="2015-12" db="EMBL/GenBank/DDBJ databases">
        <title>Genome sequence of Mucilaginibacter gotjawali.</title>
        <authorList>
            <person name="Lee J.S."/>
            <person name="Lee K.C."/>
            <person name="Kim K.K."/>
            <person name="Lee B.W."/>
        </authorList>
    </citation>
    <scope>NUCLEOTIDE SEQUENCE [LARGE SCALE GENOMIC DNA]</scope>
    <source>
        <strain evidence="4 5">SA3-7</strain>
    </source>
</reference>
<feature type="transmembrane region" description="Helical" evidence="2">
    <location>
        <begin position="28"/>
        <end position="45"/>
    </location>
</feature>
<evidence type="ECO:0000313" key="5">
    <source>
        <dbReference type="Proteomes" id="UP000218263"/>
    </source>
</evidence>
<dbReference type="InterPro" id="IPR013783">
    <property type="entry name" value="Ig-like_fold"/>
</dbReference>
<keyword evidence="2" id="KW-1133">Transmembrane helix</keyword>
<organism evidence="4 5">
    <name type="scientific">Mucilaginibacter gotjawali</name>
    <dbReference type="NCBI Taxonomy" id="1550579"/>
    <lineage>
        <taxon>Bacteria</taxon>
        <taxon>Pseudomonadati</taxon>
        <taxon>Bacteroidota</taxon>
        <taxon>Sphingobacteriia</taxon>
        <taxon>Sphingobacteriales</taxon>
        <taxon>Sphingobacteriaceae</taxon>
        <taxon>Mucilaginibacter</taxon>
    </lineage>
</organism>
<dbReference type="NCBIfam" id="TIGR01451">
    <property type="entry name" value="B_ant_repeat"/>
    <property type="match status" value="1"/>
</dbReference>
<dbReference type="InterPro" id="IPR047589">
    <property type="entry name" value="DUF11_rpt"/>
</dbReference>
<dbReference type="OrthoDB" id="5726170at2"/>
<dbReference type="EMBL" id="AP017313">
    <property type="protein sequence ID" value="BAU52127.1"/>
    <property type="molecule type" value="Genomic_DNA"/>
</dbReference>
<evidence type="ECO:0000259" key="3">
    <source>
        <dbReference type="Pfam" id="PF01345"/>
    </source>
</evidence>
<evidence type="ECO:0000313" key="4">
    <source>
        <dbReference type="EMBL" id="BAU52127.1"/>
    </source>
</evidence>
<dbReference type="Proteomes" id="UP000218263">
    <property type="component" value="Chromosome"/>
</dbReference>
<accession>A0A110B008</accession>
<dbReference type="NCBIfam" id="TIGR04131">
    <property type="entry name" value="Bac_Flav_CTERM"/>
    <property type="match status" value="1"/>
</dbReference>
<feature type="region of interest" description="Disordered" evidence="1">
    <location>
        <begin position="634"/>
        <end position="656"/>
    </location>
</feature>
<dbReference type="AlphaFoldDB" id="A0A110B008"/>
<dbReference type="InterPro" id="IPR026341">
    <property type="entry name" value="T9SS_type_B"/>
</dbReference>
<sequence length="847" mass="89790">MPKRVHSYSFNTPYLHFPKLLLRKGLRFVYPILFFYLLLAGQLFAEGSKDISANGGYRAFLFSSPTGNPSYPFPTLGTMKVYVKAGETINVGSSAQGVDSGTIELRAPDGSTYTSGHSATIGLIGNRGQEIAGPTPNAGGYTPYTVTVQAAQEGIWEIDFISPSNGIDFGNPPPVPASAAWTQPQGQYIAAFDVSVRDVNNSKFLKGRVFTNVFSGILGTFNVGFNGIFNILTSDGYQYTLNNNGQAGNGFTFFVNNKGFRNANGSASYLSIDDDTHPNVQDPRTVDSQTDITQKIFFNPPASDMPAAAKTPGGITTWLLSPPVVPSITNAAFTGIEGTSGKAGTNPLGANFTFTASAAGTYLIAIDVNKNGVFTDAIDRKITGIVNPGINTIYWDGLDGLSNKVPADPQGNYSANIMVTNKAGEVHFPFFDVERNVNGIILTRINGNYAPDDTVYWNDSPIIALGTPPNPVKNLTGIKSTVNGHKWGMPTTDSVNQNDFGNNKGIDTWSYISAAPVLSSVTFQLQEADLAVDSISSIAGCGGQPVQYTVSVKNNGPSDVTGAKFKFSFPSEITDISVNSASTSGISSTSNETTSPGAYNAEMDMASGSVRTFTITGTIAQTASGSLPVSASIMRPPDVTDPDATNPDATPPTDPADECNALPSGEGCNNIKTINTVYKPAPSAGADQTIVQYDTATLSGTEGSTWVQANNNPSATIIVNPTSGSTAVTGFDNLGVYHFILTNENACADTVAVTVIAAGITIPNIFTPNGDGKNDVFKIAGLESFPGSQLVIFNRWGNEVYRADNYLNNWDGSGLAEGTYYYILNRRDRNGGLTAFKGWVFLKRSKQ</sequence>
<dbReference type="Pfam" id="PF01345">
    <property type="entry name" value="DUF11"/>
    <property type="match status" value="1"/>
</dbReference>
<proteinExistence type="predicted"/>
<keyword evidence="2" id="KW-0812">Transmembrane</keyword>
<name>A0A110B008_9SPHI</name>
<evidence type="ECO:0000256" key="1">
    <source>
        <dbReference type="SAM" id="MobiDB-lite"/>
    </source>
</evidence>
<evidence type="ECO:0000256" key="2">
    <source>
        <dbReference type="SAM" id="Phobius"/>
    </source>
</evidence>
<feature type="domain" description="DUF11" evidence="3">
    <location>
        <begin position="542"/>
        <end position="649"/>
    </location>
</feature>
<protein>
    <recommendedName>
        <fullName evidence="3">DUF11 domain-containing protein</fullName>
    </recommendedName>
</protein>